<evidence type="ECO:0000256" key="4">
    <source>
        <dbReference type="ARBA" id="ARBA00022840"/>
    </source>
</evidence>
<keyword evidence="4 10" id="KW-0067">ATP-binding</keyword>
<keyword evidence="2 7" id="KW-0812">Transmembrane</keyword>
<dbReference type="SUPFAM" id="SSF52540">
    <property type="entry name" value="P-loop containing nucleoside triphosphate hydrolases"/>
    <property type="match status" value="1"/>
</dbReference>
<keyword evidence="6 7" id="KW-0472">Membrane</keyword>
<dbReference type="Pfam" id="PF06472">
    <property type="entry name" value="ABC_membrane_2"/>
    <property type="match status" value="1"/>
</dbReference>
<dbReference type="InterPro" id="IPR011527">
    <property type="entry name" value="ABC1_TM_dom"/>
</dbReference>
<evidence type="ECO:0000256" key="6">
    <source>
        <dbReference type="ARBA" id="ARBA00023136"/>
    </source>
</evidence>
<evidence type="ECO:0000256" key="3">
    <source>
        <dbReference type="ARBA" id="ARBA00022741"/>
    </source>
</evidence>
<evidence type="ECO:0000313" key="10">
    <source>
        <dbReference type="EMBL" id="CAJ0849632.1"/>
    </source>
</evidence>
<feature type="domain" description="ABC transporter" evidence="8">
    <location>
        <begin position="373"/>
        <end position="594"/>
    </location>
</feature>
<evidence type="ECO:0000256" key="5">
    <source>
        <dbReference type="ARBA" id="ARBA00022989"/>
    </source>
</evidence>
<dbReference type="CDD" id="cd03223">
    <property type="entry name" value="ABCD_peroxisomal_ALDP"/>
    <property type="match status" value="1"/>
</dbReference>
<dbReference type="PROSITE" id="PS50929">
    <property type="entry name" value="ABC_TM1F"/>
    <property type="match status" value="1"/>
</dbReference>
<dbReference type="InterPro" id="IPR050835">
    <property type="entry name" value="ABC_transporter_sub-D"/>
</dbReference>
<dbReference type="PROSITE" id="PS00675">
    <property type="entry name" value="SIGMA54_INTERACT_1"/>
    <property type="match status" value="1"/>
</dbReference>
<dbReference type="InterPro" id="IPR025662">
    <property type="entry name" value="Sigma_54_int_dom_ATP-bd_1"/>
</dbReference>
<dbReference type="Gene3D" id="1.20.1560.10">
    <property type="entry name" value="ABC transporter type 1, transmembrane domain"/>
    <property type="match status" value="1"/>
</dbReference>
<dbReference type="PANTHER" id="PTHR11384">
    <property type="entry name" value="ATP-BINDING CASSETTE, SUB-FAMILY D MEMBER"/>
    <property type="match status" value="1"/>
</dbReference>
<evidence type="ECO:0000259" key="9">
    <source>
        <dbReference type="PROSITE" id="PS50929"/>
    </source>
</evidence>
<feature type="transmembrane region" description="Helical" evidence="7">
    <location>
        <begin position="74"/>
        <end position="96"/>
    </location>
</feature>
<feature type="transmembrane region" description="Helical" evidence="7">
    <location>
        <begin position="34"/>
        <end position="54"/>
    </location>
</feature>
<dbReference type="SUPFAM" id="SSF90123">
    <property type="entry name" value="ABC transporter transmembrane region"/>
    <property type="match status" value="1"/>
</dbReference>
<feature type="transmembrane region" description="Helical" evidence="7">
    <location>
        <begin position="161"/>
        <end position="182"/>
    </location>
</feature>
<evidence type="ECO:0000256" key="2">
    <source>
        <dbReference type="ARBA" id="ARBA00022692"/>
    </source>
</evidence>
<gene>
    <name evidence="10" type="primary">bacA</name>
    <name evidence="10" type="ORF">AMST5_00153</name>
</gene>
<dbReference type="GO" id="GO:0005524">
    <property type="term" value="F:ATP binding"/>
    <property type="evidence" value="ECO:0007669"/>
    <property type="project" value="UniProtKB-KW"/>
</dbReference>
<dbReference type="GO" id="GO:0016887">
    <property type="term" value="F:ATP hydrolysis activity"/>
    <property type="evidence" value="ECO:0007669"/>
    <property type="project" value="InterPro"/>
</dbReference>
<evidence type="ECO:0000259" key="8">
    <source>
        <dbReference type="PROSITE" id="PS50893"/>
    </source>
</evidence>
<dbReference type="InterPro" id="IPR003593">
    <property type="entry name" value="AAA+_ATPase"/>
</dbReference>
<feature type="transmembrane region" description="Helical" evidence="7">
    <location>
        <begin position="188"/>
        <end position="209"/>
    </location>
</feature>
<feature type="transmembrane region" description="Helical" evidence="7">
    <location>
        <begin position="274"/>
        <end position="295"/>
    </location>
</feature>
<dbReference type="GO" id="GO:0140359">
    <property type="term" value="F:ABC-type transporter activity"/>
    <property type="evidence" value="ECO:0007669"/>
    <property type="project" value="InterPro"/>
</dbReference>
<organism evidence="10">
    <name type="scientific">freshwater sediment metagenome</name>
    <dbReference type="NCBI Taxonomy" id="556182"/>
    <lineage>
        <taxon>unclassified sequences</taxon>
        <taxon>metagenomes</taxon>
        <taxon>ecological metagenomes</taxon>
    </lineage>
</organism>
<keyword evidence="5 7" id="KW-1133">Transmembrane helix</keyword>
<evidence type="ECO:0000256" key="1">
    <source>
        <dbReference type="ARBA" id="ARBA00022448"/>
    </source>
</evidence>
<dbReference type="PROSITE" id="PS50893">
    <property type="entry name" value="ABC_TRANSPORTER_2"/>
    <property type="match status" value="1"/>
</dbReference>
<feature type="domain" description="ABC transmembrane type-1" evidence="9">
    <location>
        <begin position="39"/>
        <end position="333"/>
    </location>
</feature>
<dbReference type="SMART" id="SM00382">
    <property type="entry name" value="AAA"/>
    <property type="match status" value="1"/>
</dbReference>
<dbReference type="EMBL" id="OY288114">
    <property type="protein sequence ID" value="CAJ0849632.1"/>
    <property type="molecule type" value="Genomic_DNA"/>
</dbReference>
<dbReference type="Pfam" id="PF00005">
    <property type="entry name" value="ABC_tran"/>
    <property type="match status" value="1"/>
</dbReference>
<accession>A0AA48R912</accession>
<dbReference type="InterPro" id="IPR003439">
    <property type="entry name" value="ABC_transporter-like_ATP-bd"/>
</dbReference>
<evidence type="ECO:0000256" key="7">
    <source>
        <dbReference type="SAM" id="Phobius"/>
    </source>
</evidence>
<dbReference type="PANTHER" id="PTHR11384:SF59">
    <property type="entry name" value="LYSOSOMAL COBALAMIN TRANSPORTER ABCD4"/>
    <property type="match status" value="1"/>
</dbReference>
<dbReference type="Gene3D" id="3.40.50.300">
    <property type="entry name" value="P-loop containing nucleotide triphosphate hydrolases"/>
    <property type="match status" value="1"/>
</dbReference>
<dbReference type="AlphaFoldDB" id="A0AA48R912"/>
<protein>
    <submittedName>
        <fullName evidence="10">Vitamin B12 transport ATP-binding protein BacA</fullName>
    </submittedName>
</protein>
<name>A0AA48R912_9ZZZZ</name>
<keyword evidence="1" id="KW-0813">Transport</keyword>
<reference evidence="10" key="1">
    <citation type="submission" date="2023-07" db="EMBL/GenBank/DDBJ databases">
        <authorList>
            <person name="Pelsma A.J. K."/>
        </authorList>
    </citation>
    <scope>NUCLEOTIDE SEQUENCE</scope>
</reference>
<dbReference type="InterPro" id="IPR027417">
    <property type="entry name" value="P-loop_NTPase"/>
</dbReference>
<sequence>MAEANLSTKADAKLLGHFAKLSLGFWTGPTRRQATLFVLGLFGCLVLNLIPAIAVNRWNKSFFDALQNKDHRLILFSIGLMLALALISASTSVALLQMRMRFQLRWREWLTRTLVRRWMERRRFYQLSVLRLVDNPEARIAEDGRIAIELFVDFATGVTNALLMAASFVSVLWFIGGSLTFWGLTIPGYLVIAVVIYSACTSYGMLLLGRPLVARVEAKAAAEADFRFELSHTRENAETIALIGGDDAERERHCTRFDQVALRWVAVIGRQARMLFLSSGNSVLAPVIPLMLGAPKYLAGEMSLGDLMQAAAAFIQVQLALNWLADNSMRLADWFASARRVATLDLFFDNLDELAIGAEENVINLAFSDDGALHLCGLSIAQHDGTLMLADTDAVIERGEKVLVKGESGAGKSTLIRAIAGLWPWGSGRILRPRDARVAYMPQQPYMPRGTLRDALDYPHDDALPNPAHIEKILVDCGLPHLVSRLDEEQSWSDVLSGGEQQQLGFARVLLRPPDIIIMDEPTSALDDLSQTRLMELLNEGAPGSTIIHAARRNLDKRFYDREIQLKARCAPKAHEVAERALSSKALPNLRESPCH</sequence>
<keyword evidence="3" id="KW-0547">Nucleotide-binding</keyword>
<dbReference type="InterPro" id="IPR036640">
    <property type="entry name" value="ABC1_TM_sf"/>
</dbReference>
<dbReference type="GO" id="GO:0005886">
    <property type="term" value="C:plasma membrane"/>
    <property type="evidence" value="ECO:0007669"/>
    <property type="project" value="TreeGrafter"/>
</dbReference>
<proteinExistence type="predicted"/>